<feature type="region of interest" description="Disordered" evidence="2">
    <location>
        <begin position="630"/>
        <end position="768"/>
    </location>
</feature>
<evidence type="ECO:0000313" key="4">
    <source>
        <dbReference type="Proteomes" id="UP000799753"/>
    </source>
</evidence>
<gene>
    <name evidence="3" type="ORF">P280DRAFT_310434</name>
</gene>
<dbReference type="OrthoDB" id="5431474at2759"/>
<feature type="region of interest" description="Disordered" evidence="2">
    <location>
        <begin position="1"/>
        <end position="71"/>
    </location>
</feature>
<feature type="compositionally biased region" description="Polar residues" evidence="2">
    <location>
        <begin position="44"/>
        <end position="71"/>
    </location>
</feature>
<evidence type="ECO:0000256" key="2">
    <source>
        <dbReference type="SAM" id="MobiDB-lite"/>
    </source>
</evidence>
<feature type="compositionally biased region" description="Polar residues" evidence="2">
    <location>
        <begin position="872"/>
        <end position="886"/>
    </location>
</feature>
<feature type="coiled-coil region" evidence="1">
    <location>
        <begin position="462"/>
        <end position="503"/>
    </location>
</feature>
<accession>A0A6A6S1H1</accession>
<protein>
    <submittedName>
        <fullName evidence="3">Uncharacterized protein</fullName>
    </submittedName>
</protein>
<feature type="region of interest" description="Disordered" evidence="2">
    <location>
        <begin position="791"/>
        <end position="824"/>
    </location>
</feature>
<keyword evidence="1" id="KW-0175">Coiled coil</keyword>
<evidence type="ECO:0000256" key="1">
    <source>
        <dbReference type="SAM" id="Coils"/>
    </source>
</evidence>
<dbReference type="EMBL" id="MU006783">
    <property type="protein sequence ID" value="KAF2641355.1"/>
    <property type="molecule type" value="Genomic_DNA"/>
</dbReference>
<feature type="compositionally biased region" description="Basic and acidic residues" evidence="2">
    <location>
        <begin position="1134"/>
        <end position="1165"/>
    </location>
</feature>
<feature type="compositionally biased region" description="Basic and acidic residues" evidence="2">
    <location>
        <begin position="805"/>
        <end position="817"/>
    </location>
</feature>
<feature type="compositionally biased region" description="Polar residues" evidence="2">
    <location>
        <begin position="1"/>
        <end position="20"/>
    </location>
</feature>
<feature type="compositionally biased region" description="Basic and acidic residues" evidence="2">
    <location>
        <begin position="695"/>
        <end position="709"/>
    </location>
</feature>
<proteinExistence type="predicted"/>
<feature type="region of interest" description="Disordered" evidence="2">
    <location>
        <begin position="991"/>
        <end position="1051"/>
    </location>
</feature>
<dbReference type="AlphaFoldDB" id="A0A6A6S1H1"/>
<feature type="compositionally biased region" description="Basic and acidic residues" evidence="2">
    <location>
        <begin position="858"/>
        <end position="871"/>
    </location>
</feature>
<feature type="compositionally biased region" description="Polar residues" evidence="2">
    <location>
        <begin position="203"/>
        <end position="223"/>
    </location>
</feature>
<feature type="coiled-coil region" evidence="1">
    <location>
        <begin position="125"/>
        <end position="181"/>
    </location>
</feature>
<sequence>MRPVRSGSTFSSNARPSSIPSKVPQHKKSLSEASLKGHAKSRNSLHTSQSTDSRLTTCSETTTNGGRVSSSDSIKASIGLEALQPSPLIVAGKPRKKIMGETAGSCRDQNVNPPAQSSSAWSKQVEELKATITAQDQTISTLQAQFAGLRASHETHVATLAEAHAAEVASLKNYAKALEEQQQQRSLHHASSNHLLFLLDTTDLQSPNKTSPRTVGSNPTATTRASRSLPDSPSLRPSPRRGPLTPEMEHLKRRLTTTRRPEIDDNNLIRERDKYRNNCQAFEEQIVRLTGRLNQVKDERDDYAKVAHNLEFAREELVRKASRIEQLEKNSSALQNTIDHLEHRLELANVQKLDAEEQLHNWNTQKSPFDVRPTKRYFDYPLNDPQSLRTSAATVFSDDSPLYRHPDLIPTDLAPFIARIERLQEQIHQDDLLKAERGATGSEASQQIYDRAARFREIDTRNLRLKATIADLKDNSAELAQRLRQKDERNEQLQRSVEILQETLEKRCVSRAKFDHLSRQLSYRSELLEKEIKKNATLSMRAHLQPHQDLLNLVTADEISRWLDQIESKLIQGTTKHKSGEGHDVSTKPDGQDLRNELDFLVREIIYYKLDVRHYKSDVKKLRKELATMQQQLRRSKTGDVESLHPPPDSSSSPGRRDDDGVGGVEMAVSSVFSPGAVSIDPQNSPSKIDSPVGESDRKYIPANLDRKTSVRPMTPSPAVINVANRADNIDPGISPRSMLRLSPERRKPTPPSPDEEKFGDMTTKFPLSTPAAPVQIKRPVGEASMVRIGPKKADASQPPALRLDVSKAKATPERPPRPSVGLFEAPVGEKVDAAPGVRSSWGKNVIAEAMRNSPGSEHGHAAKQFVERRPSNSSTSSAHNHLPSETTKKEEIRASTSTNSSNFPSGTLSFRSRENSLGSFSNMRPSSADRDRRASTSSSANTPFVIGMGSPHNPAFNSPIIAPVAPVLPAACSITRNGCIRSPPVRTGGVGGTIVSTTPVNSPTTTENTRPAFFAGSSSAANAPKKSKVSPPLSRGGSISAHSRSKSVAHDHNQAAYAANVNADFGSSIAAPTTASSNRSRTYTPLHSRNMSGNSMSIRNAINLPGKLDFIKGMGKQRKSSISNPQPLGNLFDIDRVGGIERQRPEKDGRKDEGEGKDEVGQPI</sequence>
<feature type="compositionally biased region" description="Low complexity" evidence="2">
    <location>
        <begin position="991"/>
        <end position="1033"/>
    </location>
</feature>
<name>A0A6A6S1H1_9PLEO</name>
<organism evidence="3 4">
    <name type="scientific">Massarina eburnea CBS 473.64</name>
    <dbReference type="NCBI Taxonomy" id="1395130"/>
    <lineage>
        <taxon>Eukaryota</taxon>
        <taxon>Fungi</taxon>
        <taxon>Dikarya</taxon>
        <taxon>Ascomycota</taxon>
        <taxon>Pezizomycotina</taxon>
        <taxon>Dothideomycetes</taxon>
        <taxon>Pleosporomycetidae</taxon>
        <taxon>Pleosporales</taxon>
        <taxon>Massarineae</taxon>
        <taxon>Massarinaceae</taxon>
        <taxon>Massarina</taxon>
    </lineage>
</organism>
<feature type="compositionally biased region" description="Polar residues" evidence="2">
    <location>
        <begin position="895"/>
        <end position="926"/>
    </location>
</feature>
<feature type="coiled-coil region" evidence="1">
    <location>
        <begin position="265"/>
        <end position="365"/>
    </location>
</feature>
<reference evidence="3" key="1">
    <citation type="journal article" date="2020" name="Stud. Mycol.">
        <title>101 Dothideomycetes genomes: a test case for predicting lifestyles and emergence of pathogens.</title>
        <authorList>
            <person name="Haridas S."/>
            <person name="Albert R."/>
            <person name="Binder M."/>
            <person name="Bloem J."/>
            <person name="Labutti K."/>
            <person name="Salamov A."/>
            <person name="Andreopoulos B."/>
            <person name="Baker S."/>
            <person name="Barry K."/>
            <person name="Bills G."/>
            <person name="Bluhm B."/>
            <person name="Cannon C."/>
            <person name="Castanera R."/>
            <person name="Culley D."/>
            <person name="Daum C."/>
            <person name="Ezra D."/>
            <person name="Gonzalez J."/>
            <person name="Henrissat B."/>
            <person name="Kuo A."/>
            <person name="Liang C."/>
            <person name="Lipzen A."/>
            <person name="Lutzoni F."/>
            <person name="Magnuson J."/>
            <person name="Mondo S."/>
            <person name="Nolan M."/>
            <person name="Ohm R."/>
            <person name="Pangilinan J."/>
            <person name="Park H.-J."/>
            <person name="Ramirez L."/>
            <person name="Alfaro M."/>
            <person name="Sun H."/>
            <person name="Tritt A."/>
            <person name="Yoshinaga Y."/>
            <person name="Zwiers L.-H."/>
            <person name="Turgeon B."/>
            <person name="Goodwin S."/>
            <person name="Spatafora J."/>
            <person name="Crous P."/>
            <person name="Grigoriev I."/>
        </authorList>
    </citation>
    <scope>NUCLEOTIDE SEQUENCE</scope>
    <source>
        <strain evidence="3">CBS 473.64</strain>
    </source>
</reference>
<feature type="region of interest" description="Disordered" evidence="2">
    <location>
        <begin position="203"/>
        <end position="255"/>
    </location>
</feature>
<keyword evidence="4" id="KW-1185">Reference proteome</keyword>
<feature type="region of interest" description="Disordered" evidence="2">
    <location>
        <begin position="1072"/>
        <end position="1095"/>
    </location>
</feature>
<feature type="region of interest" description="Disordered" evidence="2">
    <location>
        <begin position="853"/>
        <end position="945"/>
    </location>
</feature>
<evidence type="ECO:0000313" key="3">
    <source>
        <dbReference type="EMBL" id="KAF2641355.1"/>
    </source>
</evidence>
<dbReference type="Proteomes" id="UP000799753">
    <property type="component" value="Unassembled WGS sequence"/>
</dbReference>
<feature type="compositionally biased region" description="Low complexity" evidence="2">
    <location>
        <begin position="224"/>
        <end position="244"/>
    </location>
</feature>
<feature type="region of interest" description="Disordered" evidence="2">
    <location>
        <begin position="1117"/>
        <end position="1165"/>
    </location>
</feature>